<reference evidence="12 13" key="1">
    <citation type="submission" date="2017-05" db="EMBL/GenBank/DDBJ databases">
        <authorList>
            <person name="Varghese N."/>
            <person name="Submissions S."/>
        </authorList>
    </citation>
    <scope>NUCLEOTIDE SEQUENCE [LARGE SCALE GENOMIC DNA]</scope>
    <source>
        <strain evidence="12 13">DSM 15949</strain>
    </source>
</reference>
<dbReference type="InterPro" id="IPR003593">
    <property type="entry name" value="AAA+_ATPase"/>
</dbReference>
<dbReference type="SUPFAM" id="SSF52540">
    <property type="entry name" value="P-loop containing nucleoside triphosphate hydrolases"/>
    <property type="match status" value="1"/>
</dbReference>
<dbReference type="PROSITE" id="PS50893">
    <property type="entry name" value="ABC_TRANSPORTER_2"/>
    <property type="match status" value="1"/>
</dbReference>
<keyword evidence="6 12" id="KW-0067">ATP-binding</keyword>
<dbReference type="Gene3D" id="3.40.50.300">
    <property type="entry name" value="P-loop containing nucleotide triphosphate hydrolases"/>
    <property type="match status" value="1"/>
</dbReference>
<dbReference type="InterPro" id="IPR050093">
    <property type="entry name" value="ABC_SmlMolc_Importer"/>
</dbReference>
<dbReference type="Proteomes" id="UP001157914">
    <property type="component" value="Unassembled WGS sequence"/>
</dbReference>
<evidence type="ECO:0000313" key="13">
    <source>
        <dbReference type="Proteomes" id="UP001157914"/>
    </source>
</evidence>
<evidence type="ECO:0000259" key="11">
    <source>
        <dbReference type="PROSITE" id="PS50893"/>
    </source>
</evidence>
<dbReference type="InterPro" id="IPR027417">
    <property type="entry name" value="P-loop_NTPase"/>
</dbReference>
<evidence type="ECO:0000256" key="4">
    <source>
        <dbReference type="ARBA" id="ARBA00022496"/>
    </source>
</evidence>
<evidence type="ECO:0000256" key="5">
    <source>
        <dbReference type="ARBA" id="ARBA00022741"/>
    </source>
</evidence>
<protein>
    <submittedName>
        <fullName evidence="12">Iron(III) transport system ATP-binding protein</fullName>
    </submittedName>
</protein>
<keyword evidence="3" id="KW-1003">Cell membrane</keyword>
<name>A0ABY1PEZ4_9HYPH</name>
<gene>
    <name evidence="12" type="ORF">SAMN06265374_3518</name>
</gene>
<dbReference type="InterPro" id="IPR015853">
    <property type="entry name" value="ABC_transpr_FbpC"/>
</dbReference>
<feature type="domain" description="ABC transporter" evidence="11">
    <location>
        <begin position="52"/>
        <end position="284"/>
    </location>
</feature>
<organism evidence="12 13">
    <name type="scientific">Roseibium denhamense</name>
    <dbReference type="NCBI Taxonomy" id="76305"/>
    <lineage>
        <taxon>Bacteria</taxon>
        <taxon>Pseudomonadati</taxon>
        <taxon>Pseudomonadota</taxon>
        <taxon>Alphaproteobacteria</taxon>
        <taxon>Hyphomicrobiales</taxon>
        <taxon>Stappiaceae</taxon>
        <taxon>Roseibium</taxon>
    </lineage>
</organism>
<proteinExistence type="inferred from homology"/>
<evidence type="ECO:0000256" key="9">
    <source>
        <dbReference type="ARBA" id="ARBA00023136"/>
    </source>
</evidence>
<accession>A0ABY1PEZ4</accession>
<keyword evidence="9" id="KW-0472">Membrane</keyword>
<dbReference type="Pfam" id="PF00005">
    <property type="entry name" value="ABC_tran"/>
    <property type="match status" value="1"/>
</dbReference>
<evidence type="ECO:0000256" key="2">
    <source>
        <dbReference type="ARBA" id="ARBA00022448"/>
    </source>
</evidence>
<dbReference type="InterPro" id="IPR003439">
    <property type="entry name" value="ABC_transporter-like_ATP-bd"/>
</dbReference>
<dbReference type="InterPro" id="IPR017871">
    <property type="entry name" value="ABC_transporter-like_CS"/>
</dbReference>
<dbReference type="InterPro" id="IPR013611">
    <property type="entry name" value="Transp-assoc_OB_typ2"/>
</dbReference>
<keyword evidence="7" id="KW-0408">Iron</keyword>
<evidence type="ECO:0000256" key="7">
    <source>
        <dbReference type="ARBA" id="ARBA00023004"/>
    </source>
</evidence>
<dbReference type="PANTHER" id="PTHR42781">
    <property type="entry name" value="SPERMIDINE/PUTRESCINE IMPORT ATP-BINDING PROTEIN POTA"/>
    <property type="match status" value="1"/>
</dbReference>
<keyword evidence="5" id="KW-0547">Nucleotide-binding</keyword>
<dbReference type="CDD" id="cd03259">
    <property type="entry name" value="ABC_Carb_Solutes_like"/>
    <property type="match status" value="1"/>
</dbReference>
<dbReference type="PANTHER" id="PTHR42781:SF4">
    <property type="entry name" value="SPERMIDINE_PUTRESCINE IMPORT ATP-BINDING PROTEIN POTA"/>
    <property type="match status" value="1"/>
</dbReference>
<evidence type="ECO:0000256" key="10">
    <source>
        <dbReference type="SAM" id="MobiDB-lite"/>
    </source>
</evidence>
<comment type="caution">
    <text evidence="12">The sequence shown here is derived from an EMBL/GenBank/DDBJ whole genome shotgun (WGS) entry which is preliminary data.</text>
</comment>
<dbReference type="Pfam" id="PF08402">
    <property type="entry name" value="TOBE_2"/>
    <property type="match status" value="1"/>
</dbReference>
<evidence type="ECO:0000256" key="8">
    <source>
        <dbReference type="ARBA" id="ARBA00023065"/>
    </source>
</evidence>
<dbReference type="SUPFAM" id="SSF50331">
    <property type="entry name" value="MOP-like"/>
    <property type="match status" value="1"/>
</dbReference>
<dbReference type="PROSITE" id="PS00211">
    <property type="entry name" value="ABC_TRANSPORTER_1"/>
    <property type="match status" value="1"/>
</dbReference>
<evidence type="ECO:0000313" key="12">
    <source>
        <dbReference type="EMBL" id="SMP32337.1"/>
    </source>
</evidence>
<dbReference type="SMART" id="SM00382">
    <property type="entry name" value="AAA"/>
    <property type="match status" value="1"/>
</dbReference>
<comment type="similarity">
    <text evidence="1">Belongs to the ABC transporter superfamily.</text>
</comment>
<evidence type="ECO:0000256" key="6">
    <source>
        <dbReference type="ARBA" id="ARBA00022840"/>
    </source>
</evidence>
<keyword evidence="2" id="KW-0813">Transport</keyword>
<feature type="region of interest" description="Disordered" evidence="10">
    <location>
        <begin position="1"/>
        <end position="37"/>
    </location>
</feature>
<dbReference type="GO" id="GO:0005524">
    <property type="term" value="F:ATP binding"/>
    <property type="evidence" value="ECO:0007669"/>
    <property type="project" value="UniProtKB-KW"/>
</dbReference>
<evidence type="ECO:0000256" key="1">
    <source>
        <dbReference type="ARBA" id="ARBA00005417"/>
    </source>
</evidence>
<keyword evidence="4" id="KW-0410">Iron transport</keyword>
<dbReference type="EMBL" id="FXTT01000005">
    <property type="protein sequence ID" value="SMP32337.1"/>
    <property type="molecule type" value="Genomic_DNA"/>
</dbReference>
<sequence length="398" mass="42766">MKTRWMKGPYSTKNRKDLKGLMSKPGKSINGHGTPARWGAPGTAGATIAAGLVFERVSHDYDGVESVRDLSLSIAPGEILCLLGHSGCGKTTLMRIAAGVERQSRGSVLINGRAVAGPDVFVPPEKRGVGLMFQDYALFPHMSILSNVMFGLNNMAKREAQDAALAALRRVGLADYARDFPHALSGGEQQRVALARALVPRPGILLMDEPFSGLDKRLRDDVREQTHGVIRETRATCIIVTHDPEEAMRMGDKIALMRAGRLVQHGTAADLYNDPADVFAARFFSELNQLEGLSTSQGVETPLGILPASNCVSAGKVDVCIRPQGIILNKAGLCGVSGRVRTKRFVGEVDLLTIVVDGLDYPIEARVRAGSGWESGMDVSVSADPKDVLVFPRADTQV</sequence>
<dbReference type="InterPro" id="IPR008995">
    <property type="entry name" value="Mo/tungstate-bd_C_term_dom"/>
</dbReference>
<keyword evidence="8" id="KW-0406">Ion transport</keyword>
<keyword evidence="13" id="KW-1185">Reference proteome</keyword>
<evidence type="ECO:0000256" key="3">
    <source>
        <dbReference type="ARBA" id="ARBA00022475"/>
    </source>
</evidence>